<evidence type="ECO:0000313" key="1">
    <source>
        <dbReference type="EMBL" id="NKI89675.1"/>
    </source>
</evidence>
<name>A0ABX1HHK4_9BACT</name>
<protein>
    <submittedName>
        <fullName evidence="1">Uncharacterized protein</fullName>
    </submittedName>
</protein>
<sequence length="51" mass="5807">MAQARYAARFENFFENLRLDHDQFAEMAVATVYGTLSQTSPARLTIRTKPA</sequence>
<dbReference type="Proteomes" id="UP000717634">
    <property type="component" value="Unassembled WGS sequence"/>
</dbReference>
<proteinExistence type="predicted"/>
<keyword evidence="2" id="KW-1185">Reference proteome</keyword>
<dbReference type="EMBL" id="JAAVTK010000006">
    <property type="protein sequence ID" value="NKI89675.1"/>
    <property type="molecule type" value="Genomic_DNA"/>
</dbReference>
<reference evidence="1 2" key="1">
    <citation type="submission" date="2020-03" db="EMBL/GenBank/DDBJ databases">
        <title>Genomic Encyclopedia of Type Strains, Phase IV (KMG-V): Genome sequencing to study the core and pangenomes of soil and plant-associated prokaryotes.</title>
        <authorList>
            <person name="Whitman W."/>
        </authorList>
    </citation>
    <scope>NUCLEOTIDE SEQUENCE [LARGE SCALE GENOMIC DNA]</scope>
    <source>
        <strain evidence="1 2">1B</strain>
    </source>
</reference>
<organism evidence="1 2">
    <name type="scientific">Hymenobacter artigasi</name>
    <dbReference type="NCBI Taxonomy" id="2719616"/>
    <lineage>
        <taxon>Bacteria</taxon>
        <taxon>Pseudomonadati</taxon>
        <taxon>Bacteroidota</taxon>
        <taxon>Cytophagia</taxon>
        <taxon>Cytophagales</taxon>
        <taxon>Hymenobacteraceae</taxon>
        <taxon>Hymenobacter</taxon>
    </lineage>
</organism>
<comment type="caution">
    <text evidence="1">The sequence shown here is derived from an EMBL/GenBank/DDBJ whole genome shotgun (WGS) entry which is preliminary data.</text>
</comment>
<evidence type="ECO:0000313" key="2">
    <source>
        <dbReference type="Proteomes" id="UP000717634"/>
    </source>
</evidence>
<accession>A0ABX1HHK4</accession>
<gene>
    <name evidence="1" type="ORF">HBN54_002274</name>
</gene>